<comment type="caution">
    <text evidence="1">The sequence shown here is derived from an EMBL/GenBank/DDBJ whole genome shotgun (WGS) entry which is preliminary data.</text>
</comment>
<dbReference type="AlphaFoldDB" id="A0A5Y3X940"/>
<dbReference type="EMBL" id="AAIYKG010000005">
    <property type="protein sequence ID" value="ECJ4505413.1"/>
    <property type="molecule type" value="Genomic_DNA"/>
</dbReference>
<reference evidence="1" key="1">
    <citation type="submission" date="2018-06" db="EMBL/GenBank/DDBJ databases">
        <authorList>
            <person name="Ashton P.M."/>
            <person name="Dallman T."/>
            <person name="Nair S."/>
            <person name="De Pinna E."/>
            <person name="Peters T."/>
            <person name="Grant K."/>
        </authorList>
    </citation>
    <scope>NUCLEOTIDE SEQUENCE [LARGE SCALE GENOMIC DNA]</scope>
    <source>
        <strain evidence="1">318584</strain>
    </source>
</reference>
<dbReference type="Proteomes" id="UP000839747">
    <property type="component" value="Unassembled WGS sequence"/>
</dbReference>
<proteinExistence type="predicted"/>
<evidence type="ECO:0000313" key="1">
    <source>
        <dbReference type="EMBL" id="ECJ4505413.1"/>
    </source>
</evidence>
<gene>
    <name evidence="1" type="ORF">DNU24_06645</name>
</gene>
<protein>
    <submittedName>
        <fullName evidence="1">Uncharacterized protein</fullName>
    </submittedName>
</protein>
<organism evidence="1">
    <name type="scientific">Salmonella enterica subsp. salamae</name>
    <dbReference type="NCBI Taxonomy" id="59202"/>
    <lineage>
        <taxon>Bacteria</taxon>
        <taxon>Pseudomonadati</taxon>
        <taxon>Pseudomonadota</taxon>
        <taxon>Gammaproteobacteria</taxon>
        <taxon>Enterobacterales</taxon>
        <taxon>Enterobacteriaceae</taxon>
        <taxon>Salmonella</taxon>
    </lineage>
</organism>
<name>A0A5Y3X940_SALER</name>
<accession>A0A5Y3X940</accession>
<sequence>MTNNKVTTGVTSKQQNNIIVQKITRHVEIFLLFWVNESDPAVKMFSESAQTRMKNIKKASWFDEKVHKVHCPPIQSIQEVKKLFLHGLINMGEKIKLR</sequence>